<reference evidence="2" key="1">
    <citation type="submission" date="2019-06" db="EMBL/GenBank/DDBJ databases">
        <authorList>
            <person name="Zheng W."/>
        </authorList>
    </citation>
    <scope>NUCLEOTIDE SEQUENCE</scope>
    <source>
        <strain evidence="2">QDHG01</strain>
    </source>
</reference>
<name>A0A8J8P5A2_HALGN</name>
<accession>A0A8J8P5A2</accession>
<proteinExistence type="predicted"/>
<protein>
    <submittedName>
        <fullName evidence="2">Uncharacterized protein</fullName>
    </submittedName>
</protein>
<feature type="region of interest" description="Disordered" evidence="1">
    <location>
        <begin position="24"/>
        <end position="48"/>
    </location>
</feature>
<feature type="compositionally biased region" description="Polar residues" evidence="1">
    <location>
        <begin position="36"/>
        <end position="48"/>
    </location>
</feature>
<dbReference type="EMBL" id="RRYP01001525">
    <property type="protein sequence ID" value="TNV85826.1"/>
    <property type="molecule type" value="Genomic_DNA"/>
</dbReference>
<gene>
    <name evidence="2" type="ORF">FGO68_gene1554</name>
</gene>
<sequence length="779" mass="87305">MITNTFYLPDFALAKIDQHRQKAQIQPLQADKSKLSPHSSTRLSVNTSNQQILHLRKKSLFNQQSAKPERAQNSFCAGSSAATSNIKIANKAGQIEYIQEGFKNYDSFLEISHSDQESSEESSHFEDQDFVDGDIKMPSEDLCFTSLLTSMRKSIQPKIPSINQSIDCTMLQQKSFLQKREDLSANTPKEMKGGFNSNESRKLFLKENHLLRHSLKLNMSQVLNAQERPIRLCAQDYANQFSNGTKVEESIQYQGDLQLMPPKIQLKLALSGQHERSINISGLNNFENAETPILVHESTLQQTINNKRMVTILKGTKQLSDQTDSMTPQKSLYLRPQALLVDSEDNFGKIHSFQTQLKQGGLSTCSAILSDFNNQRLRSNTSFGIRRHSNPSKFGKQQKVGAGRASELITLIEKEGEVDLSICGGDTELKGPRRISEAPSKINFLGTSNFGGSNYIKKEQLQGVHQIRCQKLASLSRSTASNSKKDDNTPQHLSIDLEEMSIQVDLMEKNLTTKNKKSGSDSIKESLIKKNNFIGAAESFADEIQKAQHIDQSQISPAGGLTIPKFNRTYHINMHNQQSVDQSIDLKQTHPNLRENSDLSGSFTTKVQTAQKTHVIRRRAISRVGENACEISETNVKNFKSSAKQEDKSTNLILCSIQDLQASLGGNLSASCQIKNYSQLKTDTKAKKRSLVEAVIQDVFLTNILLQSASTSAQNSKSFPEHKLSSAITEEDLIFHELDNQRRIKLLVWVLQIIQVFSMPLVQSFELCASLIDRYLIQC</sequence>
<evidence type="ECO:0000313" key="2">
    <source>
        <dbReference type="EMBL" id="TNV85826.1"/>
    </source>
</evidence>
<evidence type="ECO:0000313" key="3">
    <source>
        <dbReference type="Proteomes" id="UP000785679"/>
    </source>
</evidence>
<dbReference type="Proteomes" id="UP000785679">
    <property type="component" value="Unassembled WGS sequence"/>
</dbReference>
<organism evidence="2 3">
    <name type="scientific">Halteria grandinella</name>
    <dbReference type="NCBI Taxonomy" id="5974"/>
    <lineage>
        <taxon>Eukaryota</taxon>
        <taxon>Sar</taxon>
        <taxon>Alveolata</taxon>
        <taxon>Ciliophora</taxon>
        <taxon>Intramacronucleata</taxon>
        <taxon>Spirotrichea</taxon>
        <taxon>Stichotrichia</taxon>
        <taxon>Sporadotrichida</taxon>
        <taxon>Halteriidae</taxon>
        <taxon>Halteria</taxon>
    </lineage>
</organism>
<keyword evidence="3" id="KW-1185">Reference proteome</keyword>
<dbReference type="AlphaFoldDB" id="A0A8J8P5A2"/>
<comment type="caution">
    <text evidence="2">The sequence shown here is derived from an EMBL/GenBank/DDBJ whole genome shotgun (WGS) entry which is preliminary data.</text>
</comment>
<evidence type="ECO:0000256" key="1">
    <source>
        <dbReference type="SAM" id="MobiDB-lite"/>
    </source>
</evidence>
<feature type="region of interest" description="Disordered" evidence="1">
    <location>
        <begin position="476"/>
        <end position="495"/>
    </location>
</feature>